<sequence>MALHLPSTGYTSLFVGYWLDQAERTIKQYSHHHYWREDPQIIKDSNVPKSISATSATNADGSRPTIRSASPASSTCNSSGTPPAPRDETYVRGLKTYQGSDGPPSSSPADPLDAKAGSVTAPTDVTHLPALRGGGGGTRRVAEACSPAYEPQSESKKLGPLWSVLGKNVLTLDQWLEMWEDDRMDAMQEEMPEYDDCDDWYDDDRVNSKDAAFGDEWDSYWET</sequence>
<dbReference type="Proteomes" id="UP001302602">
    <property type="component" value="Unassembled WGS sequence"/>
</dbReference>
<keyword evidence="3" id="KW-1185">Reference proteome</keyword>
<dbReference type="EMBL" id="MU853235">
    <property type="protein sequence ID" value="KAK4121037.1"/>
    <property type="molecule type" value="Genomic_DNA"/>
</dbReference>
<feature type="region of interest" description="Disordered" evidence="1">
    <location>
        <begin position="52"/>
        <end position="138"/>
    </location>
</feature>
<organism evidence="2 3">
    <name type="scientific">Parathielavia appendiculata</name>
    <dbReference type="NCBI Taxonomy" id="2587402"/>
    <lineage>
        <taxon>Eukaryota</taxon>
        <taxon>Fungi</taxon>
        <taxon>Dikarya</taxon>
        <taxon>Ascomycota</taxon>
        <taxon>Pezizomycotina</taxon>
        <taxon>Sordariomycetes</taxon>
        <taxon>Sordariomycetidae</taxon>
        <taxon>Sordariales</taxon>
        <taxon>Chaetomiaceae</taxon>
        <taxon>Parathielavia</taxon>
    </lineage>
</organism>
<name>A0AAN6TUL1_9PEZI</name>
<protein>
    <submittedName>
        <fullName evidence="2">Uncharacterized protein</fullName>
    </submittedName>
</protein>
<proteinExistence type="predicted"/>
<dbReference type="AlphaFoldDB" id="A0AAN6TUL1"/>
<feature type="compositionally biased region" description="Low complexity" evidence="1">
    <location>
        <begin position="99"/>
        <end position="111"/>
    </location>
</feature>
<comment type="caution">
    <text evidence="2">The sequence shown here is derived from an EMBL/GenBank/DDBJ whole genome shotgun (WGS) entry which is preliminary data.</text>
</comment>
<dbReference type="GeneID" id="87832478"/>
<accession>A0AAN6TUL1</accession>
<reference evidence="2" key="2">
    <citation type="submission" date="2023-05" db="EMBL/GenBank/DDBJ databases">
        <authorList>
            <consortium name="Lawrence Berkeley National Laboratory"/>
            <person name="Steindorff A."/>
            <person name="Hensen N."/>
            <person name="Bonometti L."/>
            <person name="Westerberg I."/>
            <person name="Brannstrom I.O."/>
            <person name="Guillou S."/>
            <person name="Cros-Aarteil S."/>
            <person name="Calhoun S."/>
            <person name="Haridas S."/>
            <person name="Kuo A."/>
            <person name="Mondo S."/>
            <person name="Pangilinan J."/>
            <person name="Riley R."/>
            <person name="Labutti K."/>
            <person name="Andreopoulos B."/>
            <person name="Lipzen A."/>
            <person name="Chen C."/>
            <person name="Yanf M."/>
            <person name="Daum C."/>
            <person name="Ng V."/>
            <person name="Clum A."/>
            <person name="Ohm R."/>
            <person name="Martin F."/>
            <person name="Silar P."/>
            <person name="Natvig D."/>
            <person name="Lalanne C."/>
            <person name="Gautier V."/>
            <person name="Ament-Velasquez S.L."/>
            <person name="Kruys A."/>
            <person name="Hutchinson M.I."/>
            <person name="Powell A.J."/>
            <person name="Barry K."/>
            <person name="Miller A.N."/>
            <person name="Grigoriev I.V."/>
            <person name="Debuchy R."/>
            <person name="Gladieux P."/>
            <person name="Thoren M.H."/>
            <person name="Johannesson H."/>
        </authorList>
    </citation>
    <scope>NUCLEOTIDE SEQUENCE</scope>
    <source>
        <strain evidence="2">CBS 731.68</strain>
    </source>
</reference>
<feature type="compositionally biased region" description="Low complexity" evidence="1">
    <location>
        <begin position="68"/>
        <end position="79"/>
    </location>
</feature>
<gene>
    <name evidence="2" type="ORF">N657DRAFT_673807</name>
</gene>
<evidence type="ECO:0000313" key="2">
    <source>
        <dbReference type="EMBL" id="KAK4121037.1"/>
    </source>
</evidence>
<dbReference type="RefSeq" id="XP_062644808.1">
    <property type="nucleotide sequence ID" value="XM_062795710.1"/>
</dbReference>
<reference evidence="2" key="1">
    <citation type="journal article" date="2023" name="Mol. Phylogenet. Evol.">
        <title>Genome-scale phylogeny and comparative genomics of the fungal order Sordariales.</title>
        <authorList>
            <person name="Hensen N."/>
            <person name="Bonometti L."/>
            <person name="Westerberg I."/>
            <person name="Brannstrom I.O."/>
            <person name="Guillou S."/>
            <person name="Cros-Aarteil S."/>
            <person name="Calhoun S."/>
            <person name="Haridas S."/>
            <person name="Kuo A."/>
            <person name="Mondo S."/>
            <person name="Pangilinan J."/>
            <person name="Riley R."/>
            <person name="LaButti K."/>
            <person name="Andreopoulos B."/>
            <person name="Lipzen A."/>
            <person name="Chen C."/>
            <person name="Yan M."/>
            <person name="Daum C."/>
            <person name="Ng V."/>
            <person name="Clum A."/>
            <person name="Steindorff A."/>
            <person name="Ohm R.A."/>
            <person name="Martin F."/>
            <person name="Silar P."/>
            <person name="Natvig D.O."/>
            <person name="Lalanne C."/>
            <person name="Gautier V."/>
            <person name="Ament-Velasquez S.L."/>
            <person name="Kruys A."/>
            <person name="Hutchinson M.I."/>
            <person name="Powell A.J."/>
            <person name="Barry K."/>
            <person name="Miller A.N."/>
            <person name="Grigoriev I.V."/>
            <person name="Debuchy R."/>
            <person name="Gladieux P."/>
            <person name="Hiltunen Thoren M."/>
            <person name="Johannesson H."/>
        </authorList>
    </citation>
    <scope>NUCLEOTIDE SEQUENCE</scope>
    <source>
        <strain evidence="2">CBS 731.68</strain>
    </source>
</reference>
<evidence type="ECO:0000256" key="1">
    <source>
        <dbReference type="SAM" id="MobiDB-lite"/>
    </source>
</evidence>
<evidence type="ECO:0000313" key="3">
    <source>
        <dbReference type="Proteomes" id="UP001302602"/>
    </source>
</evidence>